<comment type="caution">
    <text evidence="2">The sequence shown here is derived from an EMBL/GenBank/DDBJ whole genome shotgun (WGS) entry which is preliminary data.</text>
</comment>
<dbReference type="AlphaFoldDB" id="A0A9X1S5V5"/>
<dbReference type="EMBL" id="JAJFZP010000004">
    <property type="protein sequence ID" value="MCC3268421.1"/>
    <property type="molecule type" value="Genomic_DNA"/>
</dbReference>
<proteinExistence type="predicted"/>
<dbReference type="InterPro" id="IPR045436">
    <property type="entry name" value="DUF6507"/>
</dbReference>
<protein>
    <submittedName>
        <fullName evidence="2">Uncharacterized protein</fullName>
    </submittedName>
</protein>
<accession>A0A9X1S5V5</accession>
<organism evidence="2 3">
    <name type="scientific">Arthrobacter gengyunqii</name>
    <dbReference type="NCBI Taxonomy" id="2886940"/>
    <lineage>
        <taxon>Bacteria</taxon>
        <taxon>Bacillati</taxon>
        <taxon>Actinomycetota</taxon>
        <taxon>Actinomycetes</taxon>
        <taxon>Micrococcales</taxon>
        <taxon>Micrococcaceae</taxon>
        <taxon>Arthrobacter</taxon>
    </lineage>
</organism>
<sequence>MKLQFDPPMQPSTAGSGGGGSYSMDPSGIHATLVDIAADGQSLTQAAKAARTCGDKAAGYFGTATVVADAFNRFWSDRDDVGERVASLLFRKADAVSTAASAFSEADGTMAAAASAALAKLPADYAPYRLGQYRAVQ</sequence>
<evidence type="ECO:0000256" key="1">
    <source>
        <dbReference type="SAM" id="MobiDB-lite"/>
    </source>
</evidence>
<dbReference type="Pfam" id="PF20117">
    <property type="entry name" value="DUF6507"/>
    <property type="match status" value="1"/>
</dbReference>
<feature type="region of interest" description="Disordered" evidence="1">
    <location>
        <begin position="1"/>
        <end position="21"/>
    </location>
</feature>
<dbReference type="Proteomes" id="UP001139264">
    <property type="component" value="Unassembled WGS sequence"/>
</dbReference>
<evidence type="ECO:0000313" key="2">
    <source>
        <dbReference type="EMBL" id="MCC3268421.1"/>
    </source>
</evidence>
<gene>
    <name evidence="2" type="ORF">LJ751_03455</name>
</gene>
<evidence type="ECO:0000313" key="3">
    <source>
        <dbReference type="Proteomes" id="UP001139264"/>
    </source>
</evidence>
<dbReference type="RefSeq" id="WP_227906955.1">
    <property type="nucleotide sequence ID" value="NZ_CP095461.1"/>
</dbReference>
<name>A0A9X1S5V5_9MICC</name>
<reference evidence="2" key="1">
    <citation type="submission" date="2021-10" db="EMBL/GenBank/DDBJ databases">
        <title>Novel species in genus Arthrobacter.</title>
        <authorList>
            <person name="Liu Y."/>
        </authorList>
    </citation>
    <scope>NUCLEOTIDE SEQUENCE</scope>
    <source>
        <strain evidence="2">Zg-Y809</strain>
    </source>
</reference>